<dbReference type="PROSITE" id="PS00108">
    <property type="entry name" value="PROTEIN_KINASE_ST"/>
    <property type="match status" value="1"/>
</dbReference>
<keyword evidence="11" id="KW-1185">Reference proteome</keyword>
<dbReference type="GO" id="GO:0005524">
    <property type="term" value="F:ATP binding"/>
    <property type="evidence" value="ECO:0007669"/>
    <property type="project" value="UniProtKB-UniRule"/>
</dbReference>
<evidence type="ECO:0000256" key="5">
    <source>
        <dbReference type="ARBA" id="ARBA00023319"/>
    </source>
</evidence>
<dbReference type="InterPro" id="IPR017441">
    <property type="entry name" value="Protein_kinase_ATP_BS"/>
</dbReference>
<organism evidence="10 11">
    <name type="scientific">Neolamprologus brichardi</name>
    <name type="common">Fairy cichlid</name>
    <name type="synonym">Lamprologus brichardi</name>
    <dbReference type="NCBI Taxonomy" id="32507"/>
    <lineage>
        <taxon>Eukaryota</taxon>
        <taxon>Metazoa</taxon>
        <taxon>Chordata</taxon>
        <taxon>Craniata</taxon>
        <taxon>Vertebrata</taxon>
        <taxon>Euteleostomi</taxon>
        <taxon>Actinopterygii</taxon>
        <taxon>Neopterygii</taxon>
        <taxon>Teleostei</taxon>
        <taxon>Neoteleostei</taxon>
        <taxon>Acanthomorphata</taxon>
        <taxon>Ovalentaria</taxon>
        <taxon>Cichlomorphae</taxon>
        <taxon>Cichliformes</taxon>
        <taxon>Cichlidae</taxon>
        <taxon>African cichlids</taxon>
        <taxon>Pseudocrenilabrinae</taxon>
        <taxon>Lamprologini</taxon>
        <taxon>Neolamprologus</taxon>
    </lineage>
</organism>
<feature type="domain" description="Ig-like" evidence="8">
    <location>
        <begin position="192"/>
        <end position="274"/>
    </location>
</feature>
<dbReference type="InterPro" id="IPR003599">
    <property type="entry name" value="Ig_sub"/>
</dbReference>
<dbReference type="InterPro" id="IPR003961">
    <property type="entry name" value="FN3_dom"/>
</dbReference>
<dbReference type="CDD" id="cd00063">
    <property type="entry name" value="FN3"/>
    <property type="match status" value="1"/>
</dbReference>
<evidence type="ECO:0000259" key="7">
    <source>
        <dbReference type="PROSITE" id="PS50011"/>
    </source>
</evidence>
<dbReference type="PROSITE" id="PS50853">
    <property type="entry name" value="FN3"/>
    <property type="match status" value="1"/>
</dbReference>
<dbReference type="Gene3D" id="3.30.200.20">
    <property type="entry name" value="Phosphorylase Kinase, domain 1"/>
    <property type="match status" value="1"/>
</dbReference>
<feature type="domain" description="Ig-like" evidence="8">
    <location>
        <begin position="44"/>
        <end position="130"/>
    </location>
</feature>
<evidence type="ECO:0000313" key="11">
    <source>
        <dbReference type="Proteomes" id="UP000261580"/>
    </source>
</evidence>
<dbReference type="PANTHER" id="PTHR47633:SF9">
    <property type="entry name" value="NON-SPECIFIC SERINE_THREONINE PROTEIN KINASE"/>
    <property type="match status" value="1"/>
</dbReference>
<dbReference type="FunFam" id="2.60.40.10:FF:000080">
    <property type="entry name" value="Myosin light chain kinase, smooth muscle"/>
    <property type="match status" value="1"/>
</dbReference>
<proteinExistence type="inferred from homology"/>
<dbReference type="GeneTree" id="ENSGT00940000163949"/>
<keyword evidence="2" id="KW-0677">Repeat</keyword>
<dbReference type="GO" id="GO:0055013">
    <property type="term" value="P:cardiac muscle cell development"/>
    <property type="evidence" value="ECO:0007669"/>
    <property type="project" value="UniProtKB-ARBA"/>
</dbReference>
<dbReference type="SMART" id="SM00220">
    <property type="entry name" value="S_TKc"/>
    <property type="match status" value="1"/>
</dbReference>
<evidence type="ECO:0000259" key="8">
    <source>
        <dbReference type="PROSITE" id="PS50835"/>
    </source>
</evidence>
<keyword evidence="5" id="KW-0393">Immunoglobulin domain</keyword>
<evidence type="ECO:0000259" key="9">
    <source>
        <dbReference type="PROSITE" id="PS50853"/>
    </source>
</evidence>
<feature type="domain" description="Protein kinase" evidence="7">
    <location>
        <begin position="402"/>
        <end position="657"/>
    </location>
</feature>
<dbReference type="InterPro" id="IPR036179">
    <property type="entry name" value="Ig-like_dom_sf"/>
</dbReference>
<comment type="similarity">
    <text evidence="1">Belongs to the protein kinase superfamily. CAMK Ser/Thr protein kinase family.</text>
</comment>
<dbReference type="FunFam" id="2.60.40.10:FF:000107">
    <property type="entry name" value="Myosin, light chain kinase a"/>
    <property type="match status" value="1"/>
</dbReference>
<evidence type="ECO:0000256" key="6">
    <source>
        <dbReference type="PROSITE-ProRule" id="PRU10141"/>
    </source>
</evidence>
<dbReference type="Pfam" id="PF00041">
    <property type="entry name" value="fn3"/>
    <property type="match status" value="1"/>
</dbReference>
<evidence type="ECO:0000313" key="10">
    <source>
        <dbReference type="Ensembl" id="ENSNBRP00000001901.1"/>
    </source>
</evidence>
<dbReference type="GO" id="GO:0004672">
    <property type="term" value="F:protein kinase activity"/>
    <property type="evidence" value="ECO:0007669"/>
    <property type="project" value="InterPro"/>
</dbReference>
<feature type="binding site" evidence="6">
    <location>
        <position position="431"/>
    </location>
    <ligand>
        <name>ATP</name>
        <dbReference type="ChEBI" id="CHEBI:30616"/>
    </ligand>
</feature>
<dbReference type="SMART" id="SM00409">
    <property type="entry name" value="IG"/>
    <property type="match status" value="3"/>
</dbReference>
<dbReference type="InterPro" id="IPR013098">
    <property type="entry name" value="Ig_I-set"/>
</dbReference>
<dbReference type="Pfam" id="PF07679">
    <property type="entry name" value="I-set"/>
    <property type="match status" value="3"/>
</dbReference>
<dbReference type="Bgee" id="ENSNBRG00000001482">
    <property type="expression patterns" value="Expressed in mesonephros and 4 other cell types or tissues"/>
</dbReference>
<dbReference type="InterPro" id="IPR011009">
    <property type="entry name" value="Kinase-like_dom_sf"/>
</dbReference>
<dbReference type="InterPro" id="IPR036116">
    <property type="entry name" value="FN3_sf"/>
</dbReference>
<keyword evidence="3 6" id="KW-0547">Nucleotide-binding</keyword>
<dbReference type="Ensembl" id="ENSNBRT00000001979.1">
    <property type="protein sequence ID" value="ENSNBRP00000001901.1"/>
    <property type="gene ID" value="ENSNBRG00000001482.1"/>
</dbReference>
<dbReference type="SMART" id="SM00060">
    <property type="entry name" value="FN3"/>
    <property type="match status" value="1"/>
</dbReference>
<dbReference type="InterPro" id="IPR013783">
    <property type="entry name" value="Ig-like_fold"/>
</dbReference>
<dbReference type="PANTHER" id="PTHR47633">
    <property type="entry name" value="IMMUNOGLOBULIN"/>
    <property type="match status" value="1"/>
</dbReference>
<dbReference type="InterPro" id="IPR000719">
    <property type="entry name" value="Prot_kinase_dom"/>
</dbReference>
<dbReference type="FunFam" id="2.60.40.10:FF:001127">
    <property type="entry name" value="Myosin, light chain kinase a"/>
    <property type="match status" value="1"/>
</dbReference>
<feature type="domain" description="Ig-like" evidence="8">
    <location>
        <begin position="731"/>
        <end position="821"/>
    </location>
</feature>
<sequence length="824" mass="91176">MNSDGSKQRYVSTFKMRIKTLSLLYQLYCNSVYPPNPGSKHLDPPVFIQPLEDCCVDEGADIRLRGVLKGSLPIKISWLHNGEVARFGKASFNDREASFVVRECLPEDAGAYTCLAESSAGKTSCSAAVVVRDFESICGVQNRALKTPTSPSKSVMGNGTLPQTPKDELHKFKGSICISPTGSDRQSPVSSPKGRSLYFENPPQHVEVKVGQTARLTCSFTGSPPVASSKTKRLLLESQISTLVIDEAKPQHTGRYTIVVKDRKSSAEHTITLSVIERPQPPASSPVISLVSSSSLVLSWSGPCYDGGSAILGYVVEVNNQGSAEPEVWRELTSECKSTSYKVCSGLQPQQEHCFRVKAYNVVGLSEPGPVSPVVRMEEREEAPQMYTTVSIDSSHKVTEHYDMQEKLGMGKFGMVYKLIHKETARVCAGKFYKGRRAKEREAARKEIELMNYLHHPKLVQCLAAYDHKSEMVMVMEFIAGGELFERIVDDNFEHTEPSSVHYMQQILEGIAYMHQQNIIHLDLKPENIVCVDTTGTSIKIIDFGLASRIDQNEPLKVMHGTPEFVAPEVINYEPVGLGTDMWSIGVICYILLSGESPFQGNSDAETLALVTAAQWEFDEESFDEITEEAKNFISSLLNKDPRRRMTCEQALAHPWMAAFKSKELTLTKSLSKEKMKRFLARQKWKKAGKAMLALKRMALLSKAEGSASPTTPGGEAEEALTSLELKLQEPPVFTKRLKDRTVTQGSSARLSCHLTGYPDPEVLWLCGDEPIEESPTVQIEYEEDGQCTLVLAKVGPEDGNVYTCRATNDHGEAFCSAKLTVQK</sequence>
<reference evidence="10" key="2">
    <citation type="submission" date="2025-09" db="UniProtKB">
        <authorList>
            <consortium name="Ensembl"/>
        </authorList>
    </citation>
    <scope>IDENTIFICATION</scope>
</reference>
<reference evidence="10" key="1">
    <citation type="submission" date="2025-08" db="UniProtKB">
        <authorList>
            <consortium name="Ensembl"/>
        </authorList>
    </citation>
    <scope>IDENTIFICATION</scope>
</reference>
<dbReference type="AlphaFoldDB" id="A0A3Q4G159"/>
<dbReference type="SMART" id="SM00408">
    <property type="entry name" value="IGc2"/>
    <property type="match status" value="3"/>
</dbReference>
<dbReference type="SUPFAM" id="SSF56112">
    <property type="entry name" value="Protein kinase-like (PK-like)"/>
    <property type="match status" value="1"/>
</dbReference>
<dbReference type="InterPro" id="IPR003598">
    <property type="entry name" value="Ig_sub2"/>
</dbReference>
<dbReference type="InterPro" id="IPR007110">
    <property type="entry name" value="Ig-like_dom"/>
</dbReference>
<dbReference type="Proteomes" id="UP000261580">
    <property type="component" value="Unassembled WGS sequence"/>
</dbReference>
<dbReference type="GO" id="GO:0003007">
    <property type="term" value="P:heart morphogenesis"/>
    <property type="evidence" value="ECO:0007669"/>
    <property type="project" value="UniProtKB-ARBA"/>
</dbReference>
<evidence type="ECO:0000256" key="4">
    <source>
        <dbReference type="ARBA" id="ARBA00022840"/>
    </source>
</evidence>
<dbReference type="Gene3D" id="1.10.510.10">
    <property type="entry name" value="Transferase(Phosphotransferase) domain 1"/>
    <property type="match status" value="1"/>
</dbReference>
<feature type="domain" description="Fibronectin type-III" evidence="9">
    <location>
        <begin position="282"/>
        <end position="380"/>
    </location>
</feature>
<keyword evidence="4 6" id="KW-0067">ATP-binding</keyword>
<dbReference type="PROSITE" id="PS50011">
    <property type="entry name" value="PROTEIN_KINASE_DOM"/>
    <property type="match status" value="1"/>
</dbReference>
<evidence type="ECO:0000256" key="1">
    <source>
        <dbReference type="ARBA" id="ARBA00006692"/>
    </source>
</evidence>
<evidence type="ECO:0000256" key="3">
    <source>
        <dbReference type="ARBA" id="ARBA00022741"/>
    </source>
</evidence>
<accession>A0A3Q4G159</accession>
<dbReference type="InterPro" id="IPR008271">
    <property type="entry name" value="Ser/Thr_kinase_AS"/>
</dbReference>
<dbReference type="Pfam" id="PF00069">
    <property type="entry name" value="Pkinase"/>
    <property type="match status" value="1"/>
</dbReference>
<dbReference type="PROSITE" id="PS00107">
    <property type="entry name" value="PROTEIN_KINASE_ATP"/>
    <property type="match status" value="1"/>
</dbReference>
<dbReference type="Gene3D" id="2.60.40.10">
    <property type="entry name" value="Immunoglobulins"/>
    <property type="match status" value="4"/>
</dbReference>
<dbReference type="CDD" id="cd14103">
    <property type="entry name" value="STKc_MLCK"/>
    <property type="match status" value="1"/>
</dbReference>
<dbReference type="FunFam" id="1.10.510.10:FF:000321">
    <property type="entry name" value="Bent, isoform C"/>
    <property type="match status" value="1"/>
</dbReference>
<protein>
    <submittedName>
        <fullName evidence="10">Myosin, light chain kinase 5</fullName>
    </submittedName>
</protein>
<name>A0A3Q4G159_NEOBR</name>
<evidence type="ECO:0000256" key="2">
    <source>
        <dbReference type="ARBA" id="ARBA00022737"/>
    </source>
</evidence>
<dbReference type="PROSITE" id="PS50835">
    <property type="entry name" value="IG_LIKE"/>
    <property type="match status" value="3"/>
</dbReference>
<dbReference type="SUPFAM" id="SSF49265">
    <property type="entry name" value="Fibronectin type III"/>
    <property type="match status" value="1"/>
</dbReference>
<dbReference type="SUPFAM" id="SSF48726">
    <property type="entry name" value="Immunoglobulin"/>
    <property type="match status" value="3"/>
</dbReference>